<feature type="transmembrane region" description="Helical" evidence="12">
    <location>
        <begin position="670"/>
        <end position="687"/>
    </location>
</feature>
<evidence type="ECO:0000256" key="12">
    <source>
        <dbReference type="RuleBase" id="RU367106"/>
    </source>
</evidence>
<feature type="domain" description="GPI ethanolamine phosphate transferase 2 C-terminal" evidence="13">
    <location>
        <begin position="475"/>
        <end position="944"/>
    </location>
</feature>
<comment type="subcellular location">
    <subcellularLocation>
        <location evidence="1 12">Endoplasmic reticulum membrane</location>
        <topology evidence="1 12">Multi-pass membrane protein</topology>
    </subcellularLocation>
</comment>
<dbReference type="EMBL" id="CP058935">
    <property type="protein sequence ID" value="QLI70808.1"/>
    <property type="molecule type" value="Genomic_DNA"/>
</dbReference>
<dbReference type="Pfam" id="PF01663">
    <property type="entry name" value="Phosphodiest"/>
    <property type="match status" value="1"/>
</dbReference>
<keyword evidence="11" id="KW-0325">Glycoprotein</keyword>
<feature type="transmembrane region" description="Helical" evidence="12">
    <location>
        <begin position="507"/>
        <end position="526"/>
    </location>
</feature>
<keyword evidence="9 12" id="KW-1133">Transmembrane helix</keyword>
<proteinExistence type="inferred from homology"/>
<dbReference type="GO" id="GO:0005789">
    <property type="term" value="C:endoplasmic reticulum membrane"/>
    <property type="evidence" value="ECO:0007669"/>
    <property type="project" value="UniProtKB-SubCell"/>
</dbReference>
<sequence length="949" mass="105064">MPIMFRKKRSRLLLLASNLMIPLGMLIFMTGLFRSRPRVAQGGDEAMHHPAPSPYRHNAPPFDKVIFMVVDALRRQVCSCRSPAWRISTTDSGGDSDFVFAQESGFPFTQSLIRSGAAIPFTALAAMPTLTVSRIKALTQGSSQSFLDAWLNVANSPEAMRLDGEDTWLSRLKASRQDKNKIVFYGIEMWVDLYPDVFDRKEDFSSFHVPGLTNVDANVTRHLPEELARDDWAALVLHYLGLDCIAHMGGPRSAHMRPKQLEMDAVVESIYRTLETAVHMERTLLILLGDHGMTAQGNHGGRLPEELAAATVFISPRLRGTTSTRRDSPAAVARDYLYYSTVSQIDIVPSLSGLLGFSIPERNAGIFIPELLSAMGDDDAATDFLVENARQLRGALASSKHGIASHASSSGDASYTDCEAHSSEFGRAMCLWDAVLEAEKDWQTAPGDEARGMLKSSIYEFAKVAQKLLSISVDNVSLGRLLIGIAFLMTAVAFTCMSFISLDLTRWPLFAATATHAATMFIPWLVEEEHHYWYWGSLAWLVYLASTRARGPDRAFIPFAGLVALQFLSQCVNQNGTKYSIAERMDDFIFRNPVALWIPVLLSHTSALMSIAQNLRAGLGRHAAFGAALALCAAAVVFKLSSTHDFNPELLGFASHHAQHFMATLRQDRLLKAFWTGLLSCLVYYLLHHRFGDSPAPSDTISKVVELFNLYLRSQTRPKNLPLFLMFDWQLQVLMKMNPSPIETATTVLLLGQSAFYSMGRSNSIATLDLLNGFNGLGESSVVGVMLQTVLSNWVGPVWWLFAGLRLLTSWAETKQEPFTGTQNGDAASSRGVQSTSKRLVKWQESEAKIHRGDTHTPATSETKANGTMKAGAEAGESPYFEYLALHTMFSGLSSLALTLACLCTWGHENLWDVFAPKFINASLWAFFHQFLMNCLGCSCLWFLINGRR</sequence>
<dbReference type="Pfam" id="PF19316">
    <property type="entry name" value="PIGO_PIGG"/>
    <property type="match status" value="1"/>
</dbReference>
<feature type="transmembrane region" description="Helical" evidence="12">
    <location>
        <begin position="481"/>
        <end position="500"/>
    </location>
</feature>
<evidence type="ECO:0000256" key="3">
    <source>
        <dbReference type="ARBA" id="ARBA00005315"/>
    </source>
</evidence>
<evidence type="ECO:0000313" key="15">
    <source>
        <dbReference type="Proteomes" id="UP000510686"/>
    </source>
</evidence>
<protein>
    <recommendedName>
        <fullName evidence="4 12">GPI ethanolamine phosphate transferase 2</fullName>
    </recommendedName>
</protein>
<evidence type="ECO:0000256" key="6">
    <source>
        <dbReference type="ARBA" id="ARBA00022679"/>
    </source>
</evidence>
<evidence type="ECO:0000256" key="4">
    <source>
        <dbReference type="ARBA" id="ARBA00020830"/>
    </source>
</evidence>
<evidence type="ECO:0000259" key="13">
    <source>
        <dbReference type="Pfam" id="PF19316"/>
    </source>
</evidence>
<feature type="transmembrane region" description="Helical" evidence="12">
    <location>
        <begin position="884"/>
        <end position="908"/>
    </location>
</feature>
<dbReference type="CDD" id="cd16024">
    <property type="entry name" value="GPI_EPT_2"/>
    <property type="match status" value="1"/>
</dbReference>
<feature type="transmembrane region" description="Helical" evidence="12">
    <location>
        <begin position="623"/>
        <end position="641"/>
    </location>
</feature>
<dbReference type="SUPFAM" id="SSF53649">
    <property type="entry name" value="Alkaline phosphatase-like"/>
    <property type="match status" value="1"/>
</dbReference>
<dbReference type="InterPro" id="IPR017850">
    <property type="entry name" value="Alkaline_phosphatase_core_sf"/>
</dbReference>
<dbReference type="PANTHER" id="PTHR23072">
    <property type="entry name" value="PHOSPHATIDYLINOSITOL GLYCAN-RELATED"/>
    <property type="match status" value="1"/>
</dbReference>
<comment type="pathway">
    <text evidence="2 12">Glycolipid biosynthesis; glycosylphosphatidylinositol-anchor biosynthesis.</text>
</comment>
<dbReference type="InterPro" id="IPR037674">
    <property type="entry name" value="PIG-G_N"/>
</dbReference>
<dbReference type="AlphaFoldDB" id="A0A7D5Z902"/>
<keyword evidence="15" id="KW-1185">Reference proteome</keyword>
<dbReference type="Proteomes" id="UP000510686">
    <property type="component" value="Chromosome 4"/>
</dbReference>
<dbReference type="RefSeq" id="XP_014539918.2">
    <property type="nucleotide sequence ID" value="XM_014684432.2"/>
</dbReference>
<dbReference type="InterPro" id="IPR045687">
    <property type="entry name" value="PIGG/GPI7_C"/>
</dbReference>
<dbReference type="PANTHER" id="PTHR23072:SF0">
    <property type="entry name" value="GPI ETHANOLAMINE PHOSPHATE TRANSFERASE 2"/>
    <property type="match status" value="1"/>
</dbReference>
<evidence type="ECO:0000256" key="5">
    <source>
        <dbReference type="ARBA" id="ARBA00022502"/>
    </source>
</evidence>
<dbReference type="GO" id="GO:0051267">
    <property type="term" value="F:CP2 mannose-ethanolamine phosphotransferase activity"/>
    <property type="evidence" value="ECO:0007669"/>
    <property type="project" value="TreeGrafter"/>
</dbReference>
<feature type="transmembrane region" description="Helical" evidence="12">
    <location>
        <begin position="12"/>
        <end position="33"/>
    </location>
</feature>
<dbReference type="Gene3D" id="3.40.720.10">
    <property type="entry name" value="Alkaline Phosphatase, subunit A"/>
    <property type="match status" value="1"/>
</dbReference>
<keyword evidence="6 12" id="KW-0808">Transferase</keyword>
<evidence type="ECO:0000313" key="14">
    <source>
        <dbReference type="EMBL" id="QLI70808.1"/>
    </source>
</evidence>
<comment type="similarity">
    <text evidence="3 12">Belongs to the PIGG/PIGN/PIGO family. PIGG subfamily.</text>
</comment>
<feature type="transmembrane region" description="Helical" evidence="12">
    <location>
        <begin position="920"/>
        <end position="945"/>
    </location>
</feature>
<evidence type="ECO:0000256" key="11">
    <source>
        <dbReference type="ARBA" id="ARBA00023180"/>
    </source>
</evidence>
<keyword evidence="8 12" id="KW-0256">Endoplasmic reticulum</keyword>
<keyword evidence="5 12" id="KW-0337">GPI-anchor biosynthesis</keyword>
<dbReference type="GeneID" id="26247256"/>
<evidence type="ECO:0000256" key="8">
    <source>
        <dbReference type="ARBA" id="ARBA00022824"/>
    </source>
</evidence>
<name>A0A7D5Z902_9HYPO</name>
<evidence type="ECO:0000256" key="1">
    <source>
        <dbReference type="ARBA" id="ARBA00004477"/>
    </source>
</evidence>
<dbReference type="GO" id="GO:0006506">
    <property type="term" value="P:GPI anchor biosynthetic process"/>
    <property type="evidence" value="ECO:0007669"/>
    <property type="project" value="UniProtKB-UniPathway"/>
</dbReference>
<dbReference type="InterPro" id="IPR002591">
    <property type="entry name" value="Phosphodiest/P_Trfase"/>
</dbReference>
<keyword evidence="10 12" id="KW-0472">Membrane</keyword>
<comment type="function">
    <text evidence="12">Ethanolamine phosphate transferase involved in glycosylphosphatidylinositol-anchor biosynthesis. Transfers ethanolamine phosphate to the GPI second mannose.</text>
</comment>
<keyword evidence="7 12" id="KW-0812">Transmembrane</keyword>
<dbReference type="UniPathway" id="UPA00196"/>
<organism evidence="14 15">
    <name type="scientific">Metarhizium brunneum</name>
    <dbReference type="NCBI Taxonomy" id="500148"/>
    <lineage>
        <taxon>Eukaryota</taxon>
        <taxon>Fungi</taxon>
        <taxon>Dikarya</taxon>
        <taxon>Ascomycota</taxon>
        <taxon>Pezizomycotina</taxon>
        <taxon>Sordariomycetes</taxon>
        <taxon>Hypocreomycetidae</taxon>
        <taxon>Hypocreales</taxon>
        <taxon>Clavicipitaceae</taxon>
        <taxon>Metarhizium</taxon>
    </lineage>
</organism>
<evidence type="ECO:0000256" key="10">
    <source>
        <dbReference type="ARBA" id="ARBA00023136"/>
    </source>
</evidence>
<gene>
    <name evidence="14" type="primary">las21_1</name>
    <name evidence="14" type="ORF">G6M90_00g079460</name>
</gene>
<evidence type="ECO:0000256" key="2">
    <source>
        <dbReference type="ARBA" id="ARBA00004687"/>
    </source>
</evidence>
<accession>A0A7D5Z902</accession>
<dbReference type="InterPro" id="IPR039527">
    <property type="entry name" value="PIGG/GPI7"/>
</dbReference>
<dbReference type="KEGG" id="mbrn:26247256"/>
<dbReference type="OrthoDB" id="272139at2759"/>
<feature type="transmembrane region" description="Helical" evidence="12">
    <location>
        <begin position="588"/>
        <end position="611"/>
    </location>
</feature>
<evidence type="ECO:0000256" key="9">
    <source>
        <dbReference type="ARBA" id="ARBA00022989"/>
    </source>
</evidence>
<reference evidence="14 15" key="1">
    <citation type="submission" date="2020-07" db="EMBL/GenBank/DDBJ databases">
        <title>Telomere length de novo assembly of all 7 chromosomes of the fungus, Metarhizium brunneum, using a novel assembly pipeline.</title>
        <authorList>
            <person name="Saud z."/>
            <person name="Kortsinoglou A."/>
            <person name="Kouvelis V.N."/>
            <person name="Butt T.M."/>
        </authorList>
    </citation>
    <scope>NUCLEOTIDE SEQUENCE [LARGE SCALE GENOMIC DNA]</scope>
    <source>
        <strain evidence="14 15">4556</strain>
    </source>
</reference>
<evidence type="ECO:0000256" key="7">
    <source>
        <dbReference type="ARBA" id="ARBA00022692"/>
    </source>
</evidence>